<evidence type="ECO:0000313" key="2">
    <source>
        <dbReference type="EMBL" id="KAA6388092.1"/>
    </source>
</evidence>
<sequence length="130" mass="15721">MPARLLQPIVQSESHPKRHLLQYLVSHHHNSILAKQYLFLSQTRFNFLLRGVFFRLIELFCDLAVGSLVLRHFCDKLLFQGSCSWRIRWFFPMRLCIQRRNRIFYIYFALLFSHMLLYIVAIVTPSFMPW</sequence>
<feature type="transmembrane region" description="Helical" evidence="1">
    <location>
        <begin position="103"/>
        <end position="128"/>
    </location>
</feature>
<keyword evidence="1" id="KW-0472">Membrane</keyword>
<proteinExistence type="predicted"/>
<protein>
    <submittedName>
        <fullName evidence="2">Uncharacterized protein</fullName>
    </submittedName>
</protein>
<evidence type="ECO:0000256" key="1">
    <source>
        <dbReference type="SAM" id="Phobius"/>
    </source>
</evidence>
<gene>
    <name evidence="2" type="ORF">EZS28_016383</name>
</gene>
<reference evidence="2 3" key="1">
    <citation type="submission" date="2019-03" db="EMBL/GenBank/DDBJ databases">
        <title>Single cell metagenomics reveals metabolic interactions within the superorganism composed of flagellate Streblomastix strix and complex community of Bacteroidetes bacteria on its surface.</title>
        <authorList>
            <person name="Treitli S.C."/>
            <person name="Kolisko M."/>
            <person name="Husnik F."/>
            <person name="Keeling P."/>
            <person name="Hampl V."/>
        </authorList>
    </citation>
    <scope>NUCLEOTIDE SEQUENCE [LARGE SCALE GENOMIC DNA]</scope>
    <source>
        <strain evidence="2">ST1C</strain>
    </source>
</reference>
<organism evidence="2 3">
    <name type="scientific">Streblomastix strix</name>
    <dbReference type="NCBI Taxonomy" id="222440"/>
    <lineage>
        <taxon>Eukaryota</taxon>
        <taxon>Metamonada</taxon>
        <taxon>Preaxostyla</taxon>
        <taxon>Oxymonadida</taxon>
        <taxon>Streblomastigidae</taxon>
        <taxon>Streblomastix</taxon>
    </lineage>
</organism>
<dbReference type="Proteomes" id="UP000324800">
    <property type="component" value="Unassembled WGS sequence"/>
</dbReference>
<keyword evidence="1" id="KW-1133">Transmembrane helix</keyword>
<comment type="caution">
    <text evidence="2">The sequence shown here is derived from an EMBL/GenBank/DDBJ whole genome shotgun (WGS) entry which is preliminary data.</text>
</comment>
<dbReference type="AlphaFoldDB" id="A0A5J4VZU7"/>
<accession>A0A5J4VZU7</accession>
<dbReference type="EMBL" id="SNRW01004119">
    <property type="protein sequence ID" value="KAA6388092.1"/>
    <property type="molecule type" value="Genomic_DNA"/>
</dbReference>
<evidence type="ECO:0000313" key="3">
    <source>
        <dbReference type="Proteomes" id="UP000324800"/>
    </source>
</evidence>
<keyword evidence="1" id="KW-0812">Transmembrane</keyword>
<name>A0A5J4VZU7_9EUKA</name>